<dbReference type="Proteomes" id="UP000501534">
    <property type="component" value="Chromosome"/>
</dbReference>
<dbReference type="KEGG" id="uru:DSM104443_00623"/>
<dbReference type="InterPro" id="IPR001623">
    <property type="entry name" value="DnaJ_domain"/>
</dbReference>
<evidence type="ECO:0000313" key="4">
    <source>
        <dbReference type="EMBL" id="QJR09574.1"/>
    </source>
</evidence>
<keyword evidence="2" id="KW-0812">Transmembrane</keyword>
<dbReference type="SUPFAM" id="SSF50494">
    <property type="entry name" value="Trypsin-like serine proteases"/>
    <property type="match status" value="1"/>
</dbReference>
<keyword evidence="5" id="KW-1185">Reference proteome</keyword>
<dbReference type="Pfam" id="PF13365">
    <property type="entry name" value="Trypsin_2"/>
    <property type="match status" value="1"/>
</dbReference>
<proteinExistence type="predicted"/>
<keyword evidence="2" id="KW-0472">Membrane</keyword>
<dbReference type="Pfam" id="PF00226">
    <property type="entry name" value="DnaJ"/>
    <property type="match status" value="1"/>
</dbReference>
<dbReference type="PANTHER" id="PTHR43019">
    <property type="entry name" value="SERINE ENDOPROTEASE DEGS"/>
    <property type="match status" value="1"/>
</dbReference>
<evidence type="ECO:0000313" key="5">
    <source>
        <dbReference type="Proteomes" id="UP000501534"/>
    </source>
</evidence>
<evidence type="ECO:0000256" key="2">
    <source>
        <dbReference type="SAM" id="Phobius"/>
    </source>
</evidence>
<dbReference type="InterPro" id="IPR036869">
    <property type="entry name" value="J_dom_sf"/>
</dbReference>
<protein>
    <recommendedName>
        <fullName evidence="3">J domain-containing protein</fullName>
    </recommendedName>
</protein>
<dbReference type="RefSeq" id="WP_171089397.1">
    <property type="nucleotide sequence ID" value="NZ_CP053069.1"/>
</dbReference>
<feature type="domain" description="J" evidence="3">
    <location>
        <begin position="11"/>
        <end position="72"/>
    </location>
</feature>
<feature type="transmembrane region" description="Helical" evidence="2">
    <location>
        <begin position="108"/>
        <end position="128"/>
    </location>
</feature>
<dbReference type="InterPro" id="IPR009003">
    <property type="entry name" value="Peptidase_S1_PA"/>
</dbReference>
<evidence type="ECO:0000256" key="1">
    <source>
        <dbReference type="SAM" id="MobiDB-lite"/>
    </source>
</evidence>
<evidence type="ECO:0000259" key="3">
    <source>
        <dbReference type="PROSITE" id="PS50076"/>
    </source>
</evidence>
<accession>A0A6M4GSX4</accession>
<feature type="region of interest" description="Disordered" evidence="1">
    <location>
        <begin position="135"/>
        <end position="154"/>
    </location>
</feature>
<dbReference type="SUPFAM" id="SSF46565">
    <property type="entry name" value="Chaperone J-domain"/>
    <property type="match status" value="1"/>
</dbReference>
<dbReference type="EMBL" id="CP053069">
    <property type="protein sequence ID" value="QJR09574.1"/>
    <property type="molecule type" value="Genomic_DNA"/>
</dbReference>
<dbReference type="InterPro" id="IPR043504">
    <property type="entry name" value="Peptidase_S1_PA_chymotrypsin"/>
</dbReference>
<keyword evidence="2" id="KW-1133">Transmembrane helix</keyword>
<dbReference type="AlphaFoldDB" id="A0A6M4GSX4"/>
<dbReference type="PROSITE" id="PS50076">
    <property type="entry name" value="DNAJ_2"/>
    <property type="match status" value="1"/>
</dbReference>
<sequence>MSAKPPAKKRSLYDILGVQRDAMAIDIGVAYKKRLAEMERRPGTDPQEIALVREAYHILCQPKEREAYDASMITREEREEAKAHGAPDLVLEADDEDTVAAKGRKRGILIAAVVAFVIVAAIVFWRMGSGDRSTPPAPIAADKVAAPPPPPPPKTRDATEILGIAAPVIAGILAYDISGKPQPVGNGVLVAPDAIVTTCHALPPSATIVARIGVESVPATVAIFDEDLDLCRLTITPVSARPLVPHTDEPKAGDKVFVVGYHEGTHLSVVEGTVKALRATNTARMIDLSVPVPAGASGGGLFDAYGRLIGVLTDKGNAATAAGSLAQMRTRGQPPPKQ</sequence>
<name>A0A6M4GSX4_9PROT</name>
<dbReference type="PANTHER" id="PTHR43019:SF23">
    <property type="entry name" value="PROTEASE DO-LIKE 5, CHLOROPLASTIC"/>
    <property type="match status" value="1"/>
</dbReference>
<dbReference type="Gene3D" id="1.10.287.110">
    <property type="entry name" value="DnaJ domain"/>
    <property type="match status" value="1"/>
</dbReference>
<organism evidence="4 5">
    <name type="scientific">Usitatibacter rugosus</name>
    <dbReference type="NCBI Taxonomy" id="2732067"/>
    <lineage>
        <taxon>Bacteria</taxon>
        <taxon>Pseudomonadati</taxon>
        <taxon>Pseudomonadota</taxon>
        <taxon>Betaproteobacteria</taxon>
        <taxon>Nitrosomonadales</taxon>
        <taxon>Usitatibacteraceae</taxon>
        <taxon>Usitatibacter</taxon>
    </lineage>
</organism>
<reference evidence="4 5" key="1">
    <citation type="submission" date="2020-04" db="EMBL/GenBank/DDBJ databases">
        <title>Usitatibacter rugosus gen. nov., sp. nov. and Usitatibacter palustris sp. nov., novel members of Usitatibacteraceae fam. nov. within the order Nitrosomonadales isolated from soil.</title>
        <authorList>
            <person name="Huber K.J."/>
            <person name="Neumann-Schaal M."/>
            <person name="Geppert A."/>
            <person name="Luckner M."/>
            <person name="Wanner G."/>
            <person name="Overmann J."/>
        </authorList>
    </citation>
    <scope>NUCLEOTIDE SEQUENCE [LARGE SCALE GENOMIC DNA]</scope>
    <source>
        <strain evidence="4 5">0125_3</strain>
    </source>
</reference>
<gene>
    <name evidence="4" type="ORF">DSM104443_00623</name>
</gene>
<dbReference type="Gene3D" id="2.40.10.10">
    <property type="entry name" value="Trypsin-like serine proteases"/>
    <property type="match status" value="2"/>
</dbReference>